<dbReference type="GO" id="GO:0015031">
    <property type="term" value="P:protein transport"/>
    <property type="evidence" value="ECO:0007669"/>
    <property type="project" value="UniProtKB-KW"/>
</dbReference>
<evidence type="ECO:0000313" key="12">
    <source>
        <dbReference type="EMBL" id="RZS92275.1"/>
    </source>
</evidence>
<evidence type="ECO:0000256" key="7">
    <source>
        <dbReference type="ARBA" id="ARBA00022927"/>
    </source>
</evidence>
<dbReference type="InterPro" id="IPR006260">
    <property type="entry name" value="TonB/TolA_C"/>
</dbReference>
<accession>A0A4Q7NY86</accession>
<comment type="similarity">
    <text evidence="2">Belongs to the TonB family.</text>
</comment>
<evidence type="ECO:0000256" key="2">
    <source>
        <dbReference type="ARBA" id="ARBA00006555"/>
    </source>
</evidence>
<dbReference type="GO" id="GO:0055085">
    <property type="term" value="P:transmembrane transport"/>
    <property type="evidence" value="ECO:0007669"/>
    <property type="project" value="InterPro"/>
</dbReference>
<keyword evidence="10" id="KW-0732">Signal</keyword>
<keyword evidence="3" id="KW-0813">Transport</keyword>
<name>A0A4Q7NY86_9FLAO</name>
<dbReference type="NCBIfam" id="TIGR01352">
    <property type="entry name" value="tonB_Cterm"/>
    <property type="match status" value="1"/>
</dbReference>
<comment type="caution">
    <text evidence="12">The sequence shown here is derived from an EMBL/GenBank/DDBJ whole genome shotgun (WGS) entry which is preliminary data.</text>
</comment>
<dbReference type="Pfam" id="PF03544">
    <property type="entry name" value="TonB_C"/>
    <property type="match status" value="1"/>
</dbReference>
<evidence type="ECO:0000259" key="11">
    <source>
        <dbReference type="PROSITE" id="PS52015"/>
    </source>
</evidence>
<evidence type="ECO:0000256" key="3">
    <source>
        <dbReference type="ARBA" id="ARBA00022448"/>
    </source>
</evidence>
<dbReference type="Proteomes" id="UP000292262">
    <property type="component" value="Unassembled WGS sequence"/>
</dbReference>
<dbReference type="PROSITE" id="PS52015">
    <property type="entry name" value="TONB_CTD"/>
    <property type="match status" value="1"/>
</dbReference>
<dbReference type="InterPro" id="IPR037682">
    <property type="entry name" value="TonB_C"/>
</dbReference>
<dbReference type="AlphaFoldDB" id="A0A4Q7NY86"/>
<evidence type="ECO:0000256" key="4">
    <source>
        <dbReference type="ARBA" id="ARBA00022475"/>
    </source>
</evidence>
<gene>
    <name evidence="12" type="ORF">EV197_2911</name>
</gene>
<evidence type="ECO:0000256" key="1">
    <source>
        <dbReference type="ARBA" id="ARBA00004383"/>
    </source>
</evidence>
<comment type="subcellular location">
    <subcellularLocation>
        <location evidence="1">Cell inner membrane</location>
        <topology evidence="1">Single-pass membrane protein</topology>
        <orientation evidence="1">Periplasmic side</orientation>
    </subcellularLocation>
</comment>
<dbReference type="Gene3D" id="3.30.1150.10">
    <property type="match status" value="1"/>
</dbReference>
<dbReference type="PANTHER" id="PTHR33446">
    <property type="entry name" value="PROTEIN TONB-RELATED"/>
    <property type="match status" value="1"/>
</dbReference>
<keyword evidence="4" id="KW-1003">Cell membrane</keyword>
<dbReference type="SUPFAM" id="SSF74653">
    <property type="entry name" value="TolA/TonB C-terminal domain"/>
    <property type="match status" value="1"/>
</dbReference>
<feature type="signal peptide" evidence="10">
    <location>
        <begin position="1"/>
        <end position="20"/>
    </location>
</feature>
<keyword evidence="6" id="KW-0812">Transmembrane</keyword>
<dbReference type="OrthoDB" id="1522859at2"/>
<evidence type="ECO:0000256" key="8">
    <source>
        <dbReference type="ARBA" id="ARBA00022989"/>
    </source>
</evidence>
<feature type="chain" id="PRO_5020782727" evidence="10">
    <location>
        <begin position="21"/>
        <end position="142"/>
    </location>
</feature>
<dbReference type="EMBL" id="SGXE01000004">
    <property type="protein sequence ID" value="RZS92275.1"/>
    <property type="molecule type" value="Genomic_DNA"/>
</dbReference>
<dbReference type="GO" id="GO:0098797">
    <property type="term" value="C:plasma membrane protein complex"/>
    <property type="evidence" value="ECO:0007669"/>
    <property type="project" value="TreeGrafter"/>
</dbReference>
<evidence type="ECO:0000313" key="13">
    <source>
        <dbReference type="Proteomes" id="UP000292262"/>
    </source>
</evidence>
<keyword evidence="7" id="KW-0653">Protein transport</keyword>
<reference evidence="12 13" key="1">
    <citation type="submission" date="2019-02" db="EMBL/GenBank/DDBJ databases">
        <title>Genomic Encyclopedia of Type Strains, Phase IV (KMG-IV): sequencing the most valuable type-strain genomes for metagenomic binning, comparative biology and taxonomic classification.</title>
        <authorList>
            <person name="Goeker M."/>
        </authorList>
    </citation>
    <scope>NUCLEOTIDE SEQUENCE [LARGE SCALE GENOMIC DNA]</scope>
    <source>
        <strain evidence="12 13">DSM 17196</strain>
    </source>
</reference>
<keyword evidence="9" id="KW-0472">Membrane</keyword>
<keyword evidence="13" id="KW-1185">Reference proteome</keyword>
<organism evidence="12 13">
    <name type="scientific">Aquimarina brevivitae</name>
    <dbReference type="NCBI Taxonomy" id="323412"/>
    <lineage>
        <taxon>Bacteria</taxon>
        <taxon>Pseudomonadati</taxon>
        <taxon>Bacteroidota</taxon>
        <taxon>Flavobacteriia</taxon>
        <taxon>Flavobacteriales</taxon>
        <taxon>Flavobacteriaceae</taxon>
        <taxon>Aquimarina</taxon>
    </lineage>
</organism>
<evidence type="ECO:0000256" key="6">
    <source>
        <dbReference type="ARBA" id="ARBA00022692"/>
    </source>
</evidence>
<evidence type="ECO:0000256" key="5">
    <source>
        <dbReference type="ARBA" id="ARBA00022519"/>
    </source>
</evidence>
<keyword evidence="8" id="KW-1133">Transmembrane helix</keyword>
<proteinExistence type="inferred from homology"/>
<sequence length="142" mass="16178">MKRLLLLLTVMMFCSSALQAQGVILSQENANDKGITPLWPRCDRSRLSPIKCFDQNLRDHIIRNFQYPENAVSEGLSGTVTVEFIIDKKGKVEILEVQGGHRYLQREAIRLIRAIPKMEPAKWGEKPISVAYEVPITFVKPQ</sequence>
<evidence type="ECO:0000256" key="9">
    <source>
        <dbReference type="ARBA" id="ARBA00023136"/>
    </source>
</evidence>
<keyword evidence="5" id="KW-0997">Cell inner membrane</keyword>
<feature type="domain" description="TonB C-terminal" evidence="11">
    <location>
        <begin position="52"/>
        <end position="142"/>
    </location>
</feature>
<dbReference type="RefSeq" id="WP_130287438.1">
    <property type="nucleotide sequence ID" value="NZ_SGXE01000004.1"/>
</dbReference>
<dbReference type="InterPro" id="IPR051045">
    <property type="entry name" value="TonB-dependent_transducer"/>
</dbReference>
<evidence type="ECO:0000256" key="10">
    <source>
        <dbReference type="SAM" id="SignalP"/>
    </source>
</evidence>
<dbReference type="GO" id="GO:0031992">
    <property type="term" value="F:energy transducer activity"/>
    <property type="evidence" value="ECO:0007669"/>
    <property type="project" value="TreeGrafter"/>
</dbReference>
<dbReference type="PANTHER" id="PTHR33446:SF2">
    <property type="entry name" value="PROTEIN TONB"/>
    <property type="match status" value="1"/>
</dbReference>
<protein>
    <submittedName>
        <fullName evidence="12">TonB family protein</fullName>
    </submittedName>
</protein>